<evidence type="ECO:0000256" key="1">
    <source>
        <dbReference type="ARBA" id="ARBA00004141"/>
    </source>
</evidence>
<keyword evidence="6 8" id="KW-0472">Membrane</keyword>
<keyword evidence="5 8" id="KW-1133">Transmembrane helix</keyword>
<feature type="transmembrane region" description="Helical" evidence="8">
    <location>
        <begin position="374"/>
        <end position="394"/>
    </location>
</feature>
<keyword evidence="8" id="KW-0328">Glycosyltransferase</keyword>
<proteinExistence type="inferred from homology"/>
<evidence type="ECO:0000256" key="3">
    <source>
        <dbReference type="ARBA" id="ARBA00022692"/>
    </source>
</evidence>
<organism evidence="9 10">
    <name type="scientific">Actinomadura miaoliensis</name>
    <dbReference type="NCBI Taxonomy" id="430685"/>
    <lineage>
        <taxon>Bacteria</taxon>
        <taxon>Bacillati</taxon>
        <taxon>Actinomycetota</taxon>
        <taxon>Actinomycetes</taxon>
        <taxon>Streptosporangiales</taxon>
        <taxon>Thermomonosporaceae</taxon>
        <taxon>Actinomadura</taxon>
    </lineage>
</organism>
<accession>A0ABP7W634</accession>
<dbReference type="EC" id="2.4.99.28" evidence="8"/>
<evidence type="ECO:0000256" key="7">
    <source>
        <dbReference type="ARBA" id="ARBA00049902"/>
    </source>
</evidence>
<dbReference type="NCBIfam" id="TIGR02210">
    <property type="entry name" value="rodA_shape"/>
    <property type="match status" value="1"/>
</dbReference>
<dbReference type="InterPro" id="IPR011923">
    <property type="entry name" value="RodA/MrdB"/>
</dbReference>
<feature type="transmembrane region" description="Helical" evidence="8">
    <location>
        <begin position="336"/>
        <end position="354"/>
    </location>
</feature>
<dbReference type="Proteomes" id="UP001500683">
    <property type="component" value="Unassembled WGS sequence"/>
</dbReference>
<keyword evidence="3 8" id="KW-0812">Transmembrane</keyword>
<keyword evidence="10" id="KW-1185">Reference proteome</keyword>
<comment type="function">
    <text evidence="8">Peptidoglycan polymerase that is essential for cell wall elongation.</text>
</comment>
<feature type="transmembrane region" description="Helical" evidence="8">
    <location>
        <begin position="79"/>
        <end position="99"/>
    </location>
</feature>
<dbReference type="PANTHER" id="PTHR30474">
    <property type="entry name" value="CELL CYCLE PROTEIN"/>
    <property type="match status" value="1"/>
</dbReference>
<dbReference type="InterPro" id="IPR001182">
    <property type="entry name" value="FtsW/RodA"/>
</dbReference>
<evidence type="ECO:0000256" key="6">
    <source>
        <dbReference type="ARBA" id="ARBA00023136"/>
    </source>
</evidence>
<protein>
    <recommendedName>
        <fullName evidence="8">Peptidoglycan glycosyltransferase RodA</fullName>
        <shortName evidence="8">PGT</shortName>
        <ecNumber evidence="8">2.4.99.28</ecNumber>
    </recommendedName>
    <alternativeName>
        <fullName evidence="8">Cell elongation protein RodA</fullName>
    </alternativeName>
    <alternativeName>
        <fullName evidence="8">Cell wall polymerase</fullName>
    </alternativeName>
    <alternativeName>
        <fullName evidence="8">Peptidoglycan polymerase</fullName>
        <shortName evidence="8">PG polymerase</shortName>
    </alternativeName>
</protein>
<dbReference type="InterPro" id="IPR018365">
    <property type="entry name" value="Cell_cycle_FtsW-rel_CS"/>
</dbReference>
<evidence type="ECO:0000256" key="8">
    <source>
        <dbReference type="HAMAP-Rule" id="MF_02079"/>
    </source>
</evidence>
<keyword evidence="8" id="KW-1003">Cell membrane</keyword>
<name>A0ABP7W634_9ACTN</name>
<reference evidence="10" key="1">
    <citation type="journal article" date="2019" name="Int. J. Syst. Evol. Microbiol.">
        <title>The Global Catalogue of Microorganisms (GCM) 10K type strain sequencing project: providing services to taxonomists for standard genome sequencing and annotation.</title>
        <authorList>
            <consortium name="The Broad Institute Genomics Platform"/>
            <consortium name="The Broad Institute Genome Sequencing Center for Infectious Disease"/>
            <person name="Wu L."/>
            <person name="Ma J."/>
        </authorList>
    </citation>
    <scope>NUCLEOTIDE SEQUENCE [LARGE SCALE GENOMIC DNA]</scope>
    <source>
        <strain evidence="10">JCM 16702</strain>
    </source>
</reference>
<dbReference type="PANTHER" id="PTHR30474:SF14">
    <property type="entry name" value="CELL CYCLE PROTEIN"/>
    <property type="match status" value="1"/>
</dbReference>
<comment type="caution">
    <text evidence="9">The sequence shown here is derived from an EMBL/GenBank/DDBJ whole genome shotgun (WGS) entry which is preliminary data.</text>
</comment>
<keyword evidence="8" id="KW-0573">Peptidoglycan synthesis</keyword>
<feature type="transmembrane region" description="Helical" evidence="8">
    <location>
        <begin position="218"/>
        <end position="238"/>
    </location>
</feature>
<dbReference type="EMBL" id="BAAAZG010000031">
    <property type="protein sequence ID" value="GAA4082017.1"/>
    <property type="molecule type" value="Genomic_DNA"/>
</dbReference>
<evidence type="ECO:0000313" key="9">
    <source>
        <dbReference type="EMBL" id="GAA4082017.1"/>
    </source>
</evidence>
<keyword evidence="8" id="KW-0961">Cell wall biogenesis/degradation</keyword>
<feature type="transmembrane region" description="Helical" evidence="8">
    <location>
        <begin position="307"/>
        <end position="324"/>
    </location>
</feature>
<dbReference type="HAMAP" id="MF_02079">
    <property type="entry name" value="PGT_RodA"/>
    <property type="match status" value="1"/>
</dbReference>
<evidence type="ECO:0000256" key="4">
    <source>
        <dbReference type="ARBA" id="ARBA00022960"/>
    </source>
</evidence>
<comment type="similarity">
    <text evidence="8">Belongs to the SEDS family. MrdB/RodA subfamily.</text>
</comment>
<comment type="catalytic activity">
    <reaction evidence="7 8">
        <text>[GlcNAc-(1-&gt;4)-Mur2Ac(oyl-L-Ala-gamma-D-Glu-L-Lys-D-Ala-D-Ala)](n)-di-trans,octa-cis-undecaprenyl diphosphate + beta-D-GlcNAc-(1-&gt;4)-Mur2Ac(oyl-L-Ala-gamma-D-Glu-L-Lys-D-Ala-D-Ala)-di-trans,octa-cis-undecaprenyl diphosphate = [GlcNAc-(1-&gt;4)-Mur2Ac(oyl-L-Ala-gamma-D-Glu-L-Lys-D-Ala-D-Ala)](n+1)-di-trans,octa-cis-undecaprenyl diphosphate + di-trans,octa-cis-undecaprenyl diphosphate + H(+)</text>
        <dbReference type="Rhea" id="RHEA:23708"/>
        <dbReference type="Rhea" id="RHEA-COMP:9602"/>
        <dbReference type="Rhea" id="RHEA-COMP:9603"/>
        <dbReference type="ChEBI" id="CHEBI:15378"/>
        <dbReference type="ChEBI" id="CHEBI:58405"/>
        <dbReference type="ChEBI" id="CHEBI:60033"/>
        <dbReference type="ChEBI" id="CHEBI:78435"/>
        <dbReference type="EC" id="2.4.99.28"/>
    </reaction>
</comment>
<keyword evidence="4 8" id="KW-0133">Cell shape</keyword>
<dbReference type="Pfam" id="PF01098">
    <property type="entry name" value="FTSW_RODA_SPOVE"/>
    <property type="match status" value="1"/>
</dbReference>
<evidence type="ECO:0000256" key="2">
    <source>
        <dbReference type="ARBA" id="ARBA00004752"/>
    </source>
</evidence>
<comment type="subcellular location">
    <subcellularLocation>
        <location evidence="8">Cell membrane</location>
        <topology evidence="8">Multi-pass membrane protein</topology>
    </subcellularLocation>
    <subcellularLocation>
        <location evidence="1">Membrane</location>
        <topology evidence="1">Multi-pass membrane protein</topology>
    </subcellularLocation>
</comment>
<feature type="transmembrane region" description="Helical" evidence="8">
    <location>
        <begin position="106"/>
        <end position="126"/>
    </location>
</feature>
<sequence length="402" mass="41978">MIGGGLGSGGAGAGVGAVGGYGDRTVWRRRLAGMRRLDWTLVLAALALSVVGTLLVRSATVPLLTEQGRDPETFVQRHLLNLVIGFVLGTVVALLDYRLLRAYAPILYGLACVGLVAVLSPLGETINGSHSWIVLGGGFQVQPSEFAKVGLVVLLAMLLGEPRDGEVGPSSKDILWALALAGLPAALVMGQPDLGTTLVFGAVVLGMLTICGVRKRWLAGLVGGGLLAGFLVFFFGLLKPYQIARFTAFLDPSHDPRGAGYNAQQAKIAVGSGGVFGKGLFHGEQTGGHFVPEQQTDFIFTVAGEELGFIGAAAIVVLLGVVLWRGLRIATQAADLFGTLVASGVVCWLAFQSFENIGMTLGIMPITGLPLPFVSYGGSATFANMIALGLLQAVHLRRNPFD</sequence>
<feature type="transmembrane region" description="Helical" evidence="8">
    <location>
        <begin position="196"/>
        <end position="213"/>
    </location>
</feature>
<evidence type="ECO:0000313" key="10">
    <source>
        <dbReference type="Proteomes" id="UP001500683"/>
    </source>
</evidence>
<keyword evidence="8" id="KW-0808">Transferase</keyword>
<comment type="pathway">
    <text evidence="2 8">Cell wall biogenesis; peptidoglycan biosynthesis.</text>
</comment>
<feature type="transmembrane region" description="Helical" evidence="8">
    <location>
        <begin position="37"/>
        <end position="59"/>
    </location>
</feature>
<dbReference type="PROSITE" id="PS00428">
    <property type="entry name" value="FTSW_RODA_SPOVE"/>
    <property type="match status" value="1"/>
</dbReference>
<gene>
    <name evidence="8 9" type="primary">rodA</name>
    <name evidence="9" type="ORF">GCM10022214_46370</name>
</gene>
<evidence type="ECO:0000256" key="5">
    <source>
        <dbReference type="ARBA" id="ARBA00022989"/>
    </source>
</evidence>